<evidence type="ECO:0000313" key="4">
    <source>
        <dbReference type="Proteomes" id="UP000664169"/>
    </source>
</evidence>
<feature type="region of interest" description="Disordered" evidence="1">
    <location>
        <begin position="180"/>
        <end position="212"/>
    </location>
</feature>
<sequence>MKSRTILALLFSAHALAQSTGGHDGFETFPINLAGFTQDIDNIQASAVSFSGNGGVLALSCGSPHCPLTPSPTLTLDSTAYRLNLGTVATQSCTPTFTNNGDSRLTLVCMESTSGVDDASHTMTYSGQEIHYGTVTLTGGLDKFSSALSSLSVAESSASAGLPVSTGAVLSTSPAISTSGGLPSTGSITSNAQSATDSASTSTTSSASSQSNAAGMISANHGATWMRAVAGMFACAFF</sequence>
<keyword evidence="4" id="KW-1185">Reference proteome</keyword>
<proteinExistence type="predicted"/>
<comment type="caution">
    <text evidence="3">The sequence shown here is derived from an EMBL/GenBank/DDBJ whole genome shotgun (WGS) entry which is preliminary data.</text>
</comment>
<dbReference type="Proteomes" id="UP000664169">
    <property type="component" value="Unassembled WGS sequence"/>
</dbReference>
<organism evidence="3 4">
    <name type="scientific">Gomphillus americanus</name>
    <dbReference type="NCBI Taxonomy" id="1940652"/>
    <lineage>
        <taxon>Eukaryota</taxon>
        <taxon>Fungi</taxon>
        <taxon>Dikarya</taxon>
        <taxon>Ascomycota</taxon>
        <taxon>Pezizomycotina</taxon>
        <taxon>Lecanoromycetes</taxon>
        <taxon>OSLEUM clade</taxon>
        <taxon>Ostropomycetidae</taxon>
        <taxon>Ostropales</taxon>
        <taxon>Graphidaceae</taxon>
        <taxon>Gomphilloideae</taxon>
        <taxon>Gomphillus</taxon>
    </lineage>
</organism>
<reference evidence="3" key="1">
    <citation type="submission" date="2021-03" db="EMBL/GenBank/DDBJ databases">
        <authorList>
            <person name="Tagirdzhanova G."/>
        </authorList>
    </citation>
    <scope>NUCLEOTIDE SEQUENCE</scope>
</reference>
<dbReference type="AlphaFoldDB" id="A0A8H3FDK7"/>
<feature type="compositionally biased region" description="Low complexity" evidence="1">
    <location>
        <begin position="189"/>
        <end position="212"/>
    </location>
</feature>
<evidence type="ECO:0000256" key="1">
    <source>
        <dbReference type="SAM" id="MobiDB-lite"/>
    </source>
</evidence>
<dbReference type="EMBL" id="CAJPDQ010000017">
    <property type="protein sequence ID" value="CAF9921675.1"/>
    <property type="molecule type" value="Genomic_DNA"/>
</dbReference>
<evidence type="ECO:0000313" key="3">
    <source>
        <dbReference type="EMBL" id="CAF9921675.1"/>
    </source>
</evidence>
<evidence type="ECO:0000256" key="2">
    <source>
        <dbReference type="SAM" id="SignalP"/>
    </source>
</evidence>
<keyword evidence="2" id="KW-0732">Signal</keyword>
<protein>
    <submittedName>
        <fullName evidence="3">Uncharacterized protein</fullName>
    </submittedName>
</protein>
<feature type="signal peptide" evidence="2">
    <location>
        <begin position="1"/>
        <end position="17"/>
    </location>
</feature>
<name>A0A8H3FDK7_9LECA</name>
<accession>A0A8H3FDK7</accession>
<feature type="chain" id="PRO_5034395635" evidence="2">
    <location>
        <begin position="18"/>
        <end position="238"/>
    </location>
</feature>
<gene>
    <name evidence="3" type="ORF">GOMPHAMPRED_002359</name>
</gene>